<dbReference type="Proteomes" id="UP000805193">
    <property type="component" value="Unassembled WGS sequence"/>
</dbReference>
<sequence>MPEHGERYVGDRGRYDQGRGRDGRRVDHHRSRGTIPTSATHKRHSREEGSSSFLSSLVVAGAVHCVQNNDISNIVPIAVGSALAALVVIVLLAYLVGRSRSRQKGYQSV</sequence>
<accession>A0AC60P7C9</accession>
<protein>
    <submittedName>
        <fullName evidence="1">Uncharacterized protein</fullName>
    </submittedName>
</protein>
<evidence type="ECO:0000313" key="1">
    <source>
        <dbReference type="EMBL" id="KAG0415289.1"/>
    </source>
</evidence>
<dbReference type="EMBL" id="JABSTQ010011090">
    <property type="protein sequence ID" value="KAG0415289.1"/>
    <property type="molecule type" value="Genomic_DNA"/>
</dbReference>
<keyword evidence="2" id="KW-1185">Reference proteome</keyword>
<gene>
    <name evidence="1" type="ORF">HPB47_007565</name>
</gene>
<name>A0AC60P7C9_IXOPE</name>
<organism evidence="1 2">
    <name type="scientific">Ixodes persulcatus</name>
    <name type="common">Taiga tick</name>
    <dbReference type="NCBI Taxonomy" id="34615"/>
    <lineage>
        <taxon>Eukaryota</taxon>
        <taxon>Metazoa</taxon>
        <taxon>Ecdysozoa</taxon>
        <taxon>Arthropoda</taxon>
        <taxon>Chelicerata</taxon>
        <taxon>Arachnida</taxon>
        <taxon>Acari</taxon>
        <taxon>Parasitiformes</taxon>
        <taxon>Ixodida</taxon>
        <taxon>Ixodoidea</taxon>
        <taxon>Ixodidae</taxon>
        <taxon>Ixodinae</taxon>
        <taxon>Ixodes</taxon>
    </lineage>
</organism>
<proteinExistence type="predicted"/>
<reference evidence="1 2" key="1">
    <citation type="journal article" date="2020" name="Cell">
        <title>Large-Scale Comparative Analyses of Tick Genomes Elucidate Their Genetic Diversity and Vector Capacities.</title>
        <authorList>
            <consortium name="Tick Genome and Microbiome Consortium (TIGMIC)"/>
            <person name="Jia N."/>
            <person name="Wang J."/>
            <person name="Shi W."/>
            <person name="Du L."/>
            <person name="Sun Y."/>
            <person name="Zhan W."/>
            <person name="Jiang J.F."/>
            <person name="Wang Q."/>
            <person name="Zhang B."/>
            <person name="Ji P."/>
            <person name="Bell-Sakyi L."/>
            <person name="Cui X.M."/>
            <person name="Yuan T.T."/>
            <person name="Jiang B.G."/>
            <person name="Yang W.F."/>
            <person name="Lam T.T."/>
            <person name="Chang Q.C."/>
            <person name="Ding S.J."/>
            <person name="Wang X.J."/>
            <person name="Zhu J.G."/>
            <person name="Ruan X.D."/>
            <person name="Zhao L."/>
            <person name="Wei J.T."/>
            <person name="Ye R.Z."/>
            <person name="Que T.C."/>
            <person name="Du C.H."/>
            <person name="Zhou Y.H."/>
            <person name="Cheng J.X."/>
            <person name="Dai P.F."/>
            <person name="Guo W.B."/>
            <person name="Han X.H."/>
            <person name="Huang E.J."/>
            <person name="Li L.F."/>
            <person name="Wei W."/>
            <person name="Gao Y.C."/>
            <person name="Liu J.Z."/>
            <person name="Shao H.Z."/>
            <person name="Wang X."/>
            <person name="Wang C.C."/>
            <person name="Yang T.C."/>
            <person name="Huo Q.B."/>
            <person name="Li W."/>
            <person name="Chen H.Y."/>
            <person name="Chen S.E."/>
            <person name="Zhou L.G."/>
            <person name="Ni X.B."/>
            <person name="Tian J.H."/>
            <person name="Sheng Y."/>
            <person name="Liu T."/>
            <person name="Pan Y.S."/>
            <person name="Xia L.Y."/>
            <person name="Li J."/>
            <person name="Zhao F."/>
            <person name="Cao W.C."/>
        </authorList>
    </citation>
    <scope>NUCLEOTIDE SEQUENCE [LARGE SCALE GENOMIC DNA]</scope>
    <source>
        <strain evidence="1">Iper-2018</strain>
    </source>
</reference>
<comment type="caution">
    <text evidence="1">The sequence shown here is derived from an EMBL/GenBank/DDBJ whole genome shotgun (WGS) entry which is preliminary data.</text>
</comment>
<evidence type="ECO:0000313" key="2">
    <source>
        <dbReference type="Proteomes" id="UP000805193"/>
    </source>
</evidence>